<feature type="region of interest" description="Disordered" evidence="4">
    <location>
        <begin position="179"/>
        <end position="273"/>
    </location>
</feature>
<feature type="domain" description="RRM" evidence="5">
    <location>
        <begin position="829"/>
        <end position="911"/>
    </location>
</feature>
<keyword evidence="1" id="KW-0677">Repeat</keyword>
<feature type="compositionally biased region" description="Polar residues" evidence="4">
    <location>
        <begin position="179"/>
        <end position="192"/>
    </location>
</feature>
<feature type="compositionally biased region" description="Polar residues" evidence="4">
    <location>
        <begin position="929"/>
        <end position="948"/>
    </location>
</feature>
<dbReference type="InterPro" id="IPR000504">
    <property type="entry name" value="RRM_dom"/>
</dbReference>
<dbReference type="AlphaFoldDB" id="A0AAD4NEJ7"/>
<feature type="compositionally biased region" description="Polar residues" evidence="4">
    <location>
        <begin position="258"/>
        <end position="273"/>
    </location>
</feature>
<comment type="caution">
    <text evidence="6">The sequence shown here is derived from an EMBL/GenBank/DDBJ whole genome shotgun (WGS) entry which is preliminary data.</text>
</comment>
<keyword evidence="7" id="KW-1185">Reference proteome</keyword>
<dbReference type="InterPro" id="IPR012677">
    <property type="entry name" value="Nucleotide-bd_a/b_plait_sf"/>
</dbReference>
<name>A0AAD4NEJ7_9BILA</name>
<dbReference type="FunFam" id="3.30.70.330:FF:000040">
    <property type="entry name" value="Heterogeneous nuclear ribonucleoprotein A2/B1"/>
    <property type="match status" value="1"/>
</dbReference>
<dbReference type="PROSITE" id="PS50102">
    <property type="entry name" value="RRM"/>
    <property type="match status" value="2"/>
</dbReference>
<feature type="region of interest" description="Disordered" evidence="4">
    <location>
        <begin position="411"/>
        <end position="546"/>
    </location>
</feature>
<gene>
    <name evidence="6" type="ORF">DdX_02609</name>
</gene>
<feature type="compositionally biased region" description="Pro residues" evidence="4">
    <location>
        <begin position="90"/>
        <end position="106"/>
    </location>
</feature>
<feature type="compositionally biased region" description="Pro residues" evidence="4">
    <location>
        <begin position="429"/>
        <end position="438"/>
    </location>
</feature>
<dbReference type="GO" id="GO:0006417">
    <property type="term" value="P:regulation of translation"/>
    <property type="evidence" value="ECO:0007669"/>
    <property type="project" value="TreeGrafter"/>
</dbReference>
<feature type="compositionally biased region" description="Basic and acidic residues" evidence="4">
    <location>
        <begin position="949"/>
        <end position="958"/>
    </location>
</feature>
<feature type="compositionally biased region" description="Polar residues" evidence="4">
    <location>
        <begin position="360"/>
        <end position="373"/>
    </location>
</feature>
<sequence>MIDKERILIERISQDLPPQYRPNLADELMIPHDMQSSPPPSNAMKTKNSPFPVTNFPPPRVPTDFSIPPPIFNELTTPLANPVAAAFSSRPPPTLPPNFNVPPPSMPASTGSFQQSAQTGSTIINNQTVTSVPAGDSGTQGQSLAQTVPPAIPPMMFSAPPPLVSQNVSSITQANSTVSSKVFTSQPPQGMPSSIPYADTSVPPPSLAQGLSSTSQAPPSTLGHTIKSAPPPTSVNFSVPPPSSISSTKLPQHEKPPITSSSSNATPIGRPNLSQQQNEFRSNITKIPSLLSGSFSMLPPAVSTGPPVPTSIDMSVPPPTLNTTHSSAARPTTTSKSSSMPPANMSQPPPKIPPIEHLNKSSLSIPQKPTGPNQQAQQQSQTSVRSGEIITSVPPPNLALQLATAPLSLLQSSQPNSQNPPNRGTAATPPRPAGPPRPLMSINLGMEPPQPHSGFSNRLGPAAGPGVSGSSPGRSMRSSSAGGHNKQQMHGKKQGSNTGGRMQHQNRQNIRGNKSHIRGSSFPRPHNQGRPSAASSSENVPAITQPSDENTTAAIYTFDNPENANSATDSINSSLYSTSIPLDTNQSEPDGSQMPRPETKNEAEEGGLESVYTFHSRSLLIWALQLTKKFKSKMYTPIYSAGGVYVPHTMYVRAGAAFSNHATSSPINNSSGMLPAYYSAAGNLGPNIIPSANFYGFASNGIPIGSPNMGSHMHGPMGASGEGPAQLRKLFIGGLNHETTDEQLKEYYSQWGQVVDCIVIRDPTTKQSRGFGFVTYAMISMAERAMAERPHTINGKVVDPKRAIPREQMLPMSVNNPPYFLEIEPPSGCKLVLSGIHWDFHTVDDLRHYFEKFGEVEQVEIVGQPRGHGFVVYEDRSSAEKCLSFSRMHAINNRKIEIKDCLPISVGMPDAFLSPLQQQRKSQQNSRSIGQSSSLASHESSNCTPDSSIHSEQEHSLDGQRMSSMSNYQPPMDQLFTSNTQLHDENIEDSLIEDRS</sequence>
<dbReference type="SUPFAM" id="SSF54928">
    <property type="entry name" value="RNA-binding domain, RBD"/>
    <property type="match status" value="2"/>
</dbReference>
<dbReference type="CDD" id="cd00590">
    <property type="entry name" value="RRM_SF"/>
    <property type="match status" value="1"/>
</dbReference>
<evidence type="ECO:0000313" key="6">
    <source>
        <dbReference type="EMBL" id="KAI1725922.1"/>
    </source>
</evidence>
<dbReference type="EMBL" id="JAKKPZ010000002">
    <property type="protein sequence ID" value="KAI1725922.1"/>
    <property type="molecule type" value="Genomic_DNA"/>
</dbReference>
<feature type="compositionally biased region" description="Polar residues" evidence="4">
    <location>
        <begin position="321"/>
        <end position="330"/>
    </location>
</feature>
<dbReference type="PANTHER" id="PTHR48032">
    <property type="entry name" value="RNA-BINDING PROTEIN MUSASHI HOMOLOG RBP6"/>
    <property type="match status" value="1"/>
</dbReference>
<feature type="domain" description="RRM" evidence="5">
    <location>
        <begin position="728"/>
        <end position="817"/>
    </location>
</feature>
<feature type="compositionally biased region" description="Polar residues" evidence="4">
    <location>
        <begin position="529"/>
        <end position="546"/>
    </location>
</feature>
<evidence type="ECO:0000256" key="1">
    <source>
        <dbReference type="ARBA" id="ARBA00022737"/>
    </source>
</evidence>
<evidence type="ECO:0000256" key="3">
    <source>
        <dbReference type="PROSITE-ProRule" id="PRU00176"/>
    </source>
</evidence>
<dbReference type="SMART" id="SM00360">
    <property type="entry name" value="RRM"/>
    <property type="match status" value="2"/>
</dbReference>
<reference evidence="6" key="1">
    <citation type="submission" date="2022-01" db="EMBL/GenBank/DDBJ databases">
        <title>Genome Sequence Resource for Two Populations of Ditylenchus destructor, the Migratory Endoparasitic Phytonematode.</title>
        <authorList>
            <person name="Zhang H."/>
            <person name="Lin R."/>
            <person name="Xie B."/>
        </authorList>
    </citation>
    <scope>NUCLEOTIDE SEQUENCE</scope>
    <source>
        <strain evidence="6">BazhouSP</strain>
    </source>
</reference>
<feature type="compositionally biased region" description="Polar residues" evidence="4">
    <location>
        <begin position="560"/>
        <end position="590"/>
    </location>
</feature>
<keyword evidence="2 3" id="KW-0694">RNA-binding</keyword>
<dbReference type="GO" id="GO:0003729">
    <property type="term" value="F:mRNA binding"/>
    <property type="evidence" value="ECO:0007669"/>
    <property type="project" value="TreeGrafter"/>
</dbReference>
<evidence type="ECO:0000313" key="7">
    <source>
        <dbReference type="Proteomes" id="UP001201812"/>
    </source>
</evidence>
<feature type="compositionally biased region" description="Polar residues" evidence="4">
    <location>
        <begin position="209"/>
        <end position="223"/>
    </location>
</feature>
<evidence type="ECO:0000256" key="2">
    <source>
        <dbReference type="ARBA" id="ARBA00022884"/>
    </source>
</evidence>
<feature type="compositionally biased region" description="Low complexity" evidence="4">
    <location>
        <begin position="331"/>
        <end position="342"/>
    </location>
</feature>
<feature type="compositionally biased region" description="Polar residues" evidence="4">
    <location>
        <begin position="108"/>
        <end position="146"/>
    </location>
</feature>
<dbReference type="GO" id="GO:0098687">
    <property type="term" value="C:chromosomal region"/>
    <property type="evidence" value="ECO:0007669"/>
    <property type="project" value="UniProtKB-ARBA"/>
</dbReference>
<evidence type="ECO:0000256" key="4">
    <source>
        <dbReference type="SAM" id="MobiDB-lite"/>
    </source>
</evidence>
<dbReference type="InterPro" id="IPR035979">
    <property type="entry name" value="RBD_domain_sf"/>
</dbReference>
<feature type="compositionally biased region" description="Low complexity" evidence="4">
    <location>
        <begin position="917"/>
        <end position="928"/>
    </location>
</feature>
<feature type="region of interest" description="Disordered" evidence="4">
    <location>
        <begin position="86"/>
        <end position="159"/>
    </location>
</feature>
<feature type="region of interest" description="Disordered" evidence="4">
    <location>
        <begin position="916"/>
        <end position="996"/>
    </location>
</feature>
<evidence type="ECO:0000259" key="5">
    <source>
        <dbReference type="PROSITE" id="PS50102"/>
    </source>
</evidence>
<accession>A0AAD4NEJ7</accession>
<feature type="compositionally biased region" description="Low complexity" evidence="4">
    <location>
        <begin position="460"/>
        <end position="483"/>
    </location>
</feature>
<feature type="compositionally biased region" description="Pro residues" evidence="4">
    <location>
        <begin position="229"/>
        <end position="243"/>
    </location>
</feature>
<protein>
    <submittedName>
        <fullName evidence="6">RNA recognition motif domain-containing protein</fullName>
    </submittedName>
</protein>
<feature type="compositionally biased region" description="Polar residues" evidence="4">
    <location>
        <begin position="494"/>
        <end position="512"/>
    </location>
</feature>
<feature type="region of interest" description="Disordered" evidence="4">
    <location>
        <begin position="560"/>
        <end position="604"/>
    </location>
</feature>
<feature type="compositionally biased region" description="Low complexity" evidence="4">
    <location>
        <begin position="411"/>
        <end position="428"/>
    </location>
</feature>
<dbReference type="Proteomes" id="UP001201812">
    <property type="component" value="Unassembled WGS sequence"/>
</dbReference>
<organism evidence="6 7">
    <name type="scientific">Ditylenchus destructor</name>
    <dbReference type="NCBI Taxonomy" id="166010"/>
    <lineage>
        <taxon>Eukaryota</taxon>
        <taxon>Metazoa</taxon>
        <taxon>Ecdysozoa</taxon>
        <taxon>Nematoda</taxon>
        <taxon>Chromadorea</taxon>
        <taxon>Rhabditida</taxon>
        <taxon>Tylenchina</taxon>
        <taxon>Tylenchomorpha</taxon>
        <taxon>Sphaerularioidea</taxon>
        <taxon>Anguinidae</taxon>
        <taxon>Anguininae</taxon>
        <taxon>Ditylenchus</taxon>
    </lineage>
</organism>
<dbReference type="PANTHER" id="PTHR48032:SF6">
    <property type="entry name" value="RNA-BINDING (RRM_RBD_RNP MOTIFS) FAMILY PROTEIN"/>
    <property type="match status" value="1"/>
</dbReference>
<feature type="compositionally biased region" description="Polar residues" evidence="4">
    <location>
        <begin position="961"/>
        <end position="981"/>
    </location>
</feature>
<feature type="compositionally biased region" description="Acidic residues" evidence="4">
    <location>
        <begin position="986"/>
        <end position="996"/>
    </location>
</feature>
<dbReference type="Pfam" id="PF00076">
    <property type="entry name" value="RRM_1"/>
    <property type="match status" value="2"/>
</dbReference>
<feature type="region of interest" description="Disordered" evidence="4">
    <location>
        <begin position="302"/>
        <end position="397"/>
    </location>
</feature>
<proteinExistence type="predicted"/>
<dbReference type="Gene3D" id="3.30.70.330">
    <property type="match status" value="2"/>
</dbReference>